<reference evidence="1" key="1">
    <citation type="submission" date="2021-01" db="EMBL/GenBank/DDBJ databases">
        <authorList>
            <person name="Corre E."/>
            <person name="Pelletier E."/>
            <person name="Niang G."/>
            <person name="Scheremetjew M."/>
            <person name="Finn R."/>
            <person name="Kale V."/>
            <person name="Holt S."/>
            <person name="Cochrane G."/>
            <person name="Meng A."/>
            <person name="Brown T."/>
            <person name="Cohen L."/>
        </authorList>
    </citation>
    <scope>NUCLEOTIDE SEQUENCE</scope>
    <source>
        <strain evidence="1">NIES-381</strain>
    </source>
</reference>
<proteinExistence type="predicted"/>
<name>A0A7S1I0Y4_9EUGL</name>
<gene>
    <name evidence="1" type="ORF">EGYM00392_LOCUS8500</name>
</gene>
<dbReference type="PANTHER" id="PTHR34531:SF1">
    <property type="entry name" value="CHROMOSOME 5 OPEN READING FRAME 34"/>
    <property type="match status" value="1"/>
</dbReference>
<dbReference type="AlphaFoldDB" id="A0A7S1I0Y4"/>
<organism evidence="1">
    <name type="scientific">Eutreptiella gymnastica</name>
    <dbReference type="NCBI Taxonomy" id="73025"/>
    <lineage>
        <taxon>Eukaryota</taxon>
        <taxon>Discoba</taxon>
        <taxon>Euglenozoa</taxon>
        <taxon>Euglenida</taxon>
        <taxon>Spirocuta</taxon>
        <taxon>Euglenophyceae</taxon>
        <taxon>Eutreptiales</taxon>
        <taxon>Eutreptiaceae</taxon>
        <taxon>Eutreptiella</taxon>
    </lineage>
</organism>
<sequence length="343" mass="37465">MPPSINFTALPLSQHRPLLRAALIFRNTFTEYPHFCEGLLTDEDRASGHCFTWTTSAEIRVLKWTVGLGAAHLSPDGTVTVTSDDGWGTLNLAPHGQLFTIRWPMRLQRATIALQTKLAVPCQLVEPPAADHDTYLFIEQRFSLQSYPKRWHGPLALAVGLWRSQHPEEEASWLPEITCHPGPWCLTELPAARPSPSSMDHVAWPTLPAGALCVLLAGAHINLREYPAPHSPGGPQLIVELTPAATYHCAGTCSAGLMEVVVHADESYLQLRYSDVAPSPFVLHFSAKLGSGPICAVYLAAQAPHRLWSKSGSLSLSDIVEHAIALHTQCRAHASPSCPLPYI</sequence>
<accession>A0A7S1I0Y4</accession>
<dbReference type="PANTHER" id="PTHR34531">
    <property type="entry name" value="ZGC:153352"/>
    <property type="match status" value="1"/>
</dbReference>
<dbReference type="EMBL" id="HBGA01022010">
    <property type="protein sequence ID" value="CAD8997435.1"/>
    <property type="molecule type" value="Transcribed_RNA"/>
</dbReference>
<dbReference type="InterPro" id="IPR053901">
    <property type="entry name" value="C5orf34-like"/>
</dbReference>
<evidence type="ECO:0000313" key="1">
    <source>
        <dbReference type="EMBL" id="CAD8997435.1"/>
    </source>
</evidence>
<protein>
    <submittedName>
        <fullName evidence="1">Uncharacterized protein</fullName>
    </submittedName>
</protein>